<dbReference type="Gene3D" id="1.25.10.10">
    <property type="entry name" value="Leucine-rich Repeat Variant"/>
    <property type="match status" value="1"/>
</dbReference>
<keyword evidence="4" id="KW-1185">Reference proteome</keyword>
<feature type="region of interest" description="Disordered" evidence="1">
    <location>
        <begin position="738"/>
        <end position="758"/>
    </location>
</feature>
<dbReference type="PANTHER" id="PTHR12984">
    <property type="entry name" value="SCY1-RELATED S/T PROTEIN KINASE-LIKE"/>
    <property type="match status" value="1"/>
</dbReference>
<dbReference type="OrthoDB" id="79687at2759"/>
<evidence type="ECO:0000259" key="2">
    <source>
        <dbReference type="PROSITE" id="PS50011"/>
    </source>
</evidence>
<feature type="compositionally biased region" description="Gly residues" evidence="1">
    <location>
        <begin position="739"/>
        <end position="749"/>
    </location>
</feature>
<feature type="domain" description="Protein kinase" evidence="2">
    <location>
        <begin position="9"/>
        <end position="338"/>
    </location>
</feature>
<accession>A0A0L0DCB5</accession>
<dbReference type="GeneID" id="25565075"/>
<dbReference type="InterPro" id="IPR011989">
    <property type="entry name" value="ARM-like"/>
</dbReference>
<dbReference type="eggNOG" id="KOG2137">
    <property type="taxonomic scope" value="Eukaryota"/>
</dbReference>
<dbReference type="InterPro" id="IPR000719">
    <property type="entry name" value="Prot_kinase_dom"/>
</dbReference>
<dbReference type="Proteomes" id="UP000054408">
    <property type="component" value="Unassembled WGS sequence"/>
</dbReference>
<dbReference type="Gene3D" id="1.10.510.10">
    <property type="entry name" value="Transferase(Phosphotransferase) domain 1"/>
    <property type="match status" value="1"/>
</dbReference>
<sequence length="758" mass="77924">MGNGIAKDYDVGPQVGSGGPFGLWKIFSAVPKGDAGGAVSLFVFDKKAFAESHSKSATSRVVDLLRTSITKASLLCHPAILPVLRVLDETRQYLAFTSVPIFASLANCLHRFEGLDGIPGHLVKMDLEPLEAILGLANLSDALSFLHTQGKLVHGNLSPYNVYLCADGVWRLFGFSFSQHVGYGSVTAAAPPASSSSSSFFGFKRKSAASSGSAGPSTAWDGGRPDEPWLMPDLDYAAPEVVLGSEYGTGGPASDVFALAALAYEVLATDRSTSGGARFAQHGASTLTYGQWLRNLPGSLPSLAQALPAEIRSVWTQMLAPQVAARASLVAFVASPAFTSTAVKAVRYQLVQGLVFKGLAGMINTLPIRILELRVCPVLVRELREPLMVPFLLPNLAVLAPKISKTLVYATVLPGLSKHALPLATPPAVPLVLLQQLSMWLDLVPDEFVTNELVPFLLACLDGGRGGAEVIGAALSDLALVAPTIPYAELTRGVVPRVANLINGPHAVLRAPALGALAQLAPLLDAGVVSSTLIPLLEEVCGGALSDAPLVAAIERVYLEVGKSLPPQAVGTLVVPQLLKLAMAEAHTLSSFDAAMARLEGVLGSVRSARRDELRESSSLHAQMHEMVGGGSSGAADGMAGSGGDDNPFAAGGNPFSGGGGDSSAAAAPPPMASDPFAGMFETRGTPAVSTNFAADLQAPLHAPLAPTAGSGVDGPVVSNVIEPSIWNGLANPFAESPAGGGGSGGSGSGAANPFSLL</sequence>
<dbReference type="PROSITE" id="PS50011">
    <property type="entry name" value="PROTEIN_KINASE_DOM"/>
    <property type="match status" value="1"/>
</dbReference>
<proteinExistence type="predicted"/>
<evidence type="ECO:0000256" key="1">
    <source>
        <dbReference type="SAM" id="MobiDB-lite"/>
    </source>
</evidence>
<dbReference type="SUPFAM" id="SSF48371">
    <property type="entry name" value="ARM repeat"/>
    <property type="match status" value="1"/>
</dbReference>
<dbReference type="RefSeq" id="XP_013757153.1">
    <property type="nucleotide sequence ID" value="XM_013901699.1"/>
</dbReference>
<gene>
    <name evidence="3" type="ORF">AMSG_05740</name>
</gene>
<dbReference type="InterPro" id="IPR011009">
    <property type="entry name" value="Kinase-like_dom_sf"/>
</dbReference>
<organism evidence="3 4">
    <name type="scientific">Thecamonas trahens ATCC 50062</name>
    <dbReference type="NCBI Taxonomy" id="461836"/>
    <lineage>
        <taxon>Eukaryota</taxon>
        <taxon>Apusozoa</taxon>
        <taxon>Apusomonadida</taxon>
        <taxon>Apusomonadidae</taxon>
        <taxon>Thecamonas</taxon>
    </lineage>
</organism>
<dbReference type="SUPFAM" id="SSF56112">
    <property type="entry name" value="Protein kinase-like (PK-like)"/>
    <property type="match status" value="1"/>
</dbReference>
<dbReference type="OMA" id="MAHKCIP"/>
<keyword evidence="3" id="KW-0808">Transferase</keyword>
<dbReference type="GO" id="GO:0005524">
    <property type="term" value="F:ATP binding"/>
    <property type="evidence" value="ECO:0007669"/>
    <property type="project" value="InterPro"/>
</dbReference>
<dbReference type="PANTHER" id="PTHR12984:SF6">
    <property type="entry name" value="SCY1-LIKE PROTEIN 2"/>
    <property type="match status" value="1"/>
</dbReference>
<dbReference type="SMART" id="SM00220">
    <property type="entry name" value="S_TKc"/>
    <property type="match status" value="1"/>
</dbReference>
<feature type="region of interest" description="Disordered" evidence="1">
    <location>
        <begin position="627"/>
        <end position="680"/>
    </location>
</feature>
<dbReference type="InterPro" id="IPR051177">
    <property type="entry name" value="CIK-Related_Protein"/>
</dbReference>
<dbReference type="InterPro" id="IPR016024">
    <property type="entry name" value="ARM-type_fold"/>
</dbReference>
<reference evidence="3 4" key="1">
    <citation type="submission" date="2010-05" db="EMBL/GenBank/DDBJ databases">
        <title>The Genome Sequence of Thecamonas trahens ATCC 50062.</title>
        <authorList>
            <consortium name="The Broad Institute Genome Sequencing Platform"/>
            <person name="Russ C."/>
            <person name="Cuomo C."/>
            <person name="Shea T."/>
            <person name="Young S.K."/>
            <person name="Zeng Q."/>
            <person name="Koehrsen M."/>
            <person name="Haas B."/>
            <person name="Borodovsky M."/>
            <person name="Guigo R."/>
            <person name="Alvarado L."/>
            <person name="Berlin A."/>
            <person name="Bochicchio J."/>
            <person name="Borenstein D."/>
            <person name="Chapman S."/>
            <person name="Chen Z."/>
            <person name="Freedman E."/>
            <person name="Gellesch M."/>
            <person name="Goldberg J."/>
            <person name="Griggs A."/>
            <person name="Gujja S."/>
            <person name="Heilman E."/>
            <person name="Heiman D."/>
            <person name="Hepburn T."/>
            <person name="Howarth C."/>
            <person name="Jen D."/>
            <person name="Larson L."/>
            <person name="Mehta T."/>
            <person name="Park D."/>
            <person name="Pearson M."/>
            <person name="Roberts A."/>
            <person name="Saif S."/>
            <person name="Shenoy N."/>
            <person name="Sisk P."/>
            <person name="Stolte C."/>
            <person name="Sykes S."/>
            <person name="Thomson T."/>
            <person name="Walk T."/>
            <person name="White J."/>
            <person name="Yandava C."/>
            <person name="Burger G."/>
            <person name="Gray M.W."/>
            <person name="Holland P.W.H."/>
            <person name="King N."/>
            <person name="Lang F.B.F."/>
            <person name="Roger A.J."/>
            <person name="Ruiz-Trillo I."/>
            <person name="Lander E."/>
            <person name="Nusbaum C."/>
        </authorList>
    </citation>
    <scope>NUCLEOTIDE SEQUENCE [LARGE SCALE GENOMIC DNA]</scope>
    <source>
        <strain evidence="3 4">ATCC 50062</strain>
    </source>
</reference>
<dbReference type="AlphaFoldDB" id="A0A0L0DCB5"/>
<evidence type="ECO:0000313" key="4">
    <source>
        <dbReference type="Proteomes" id="UP000054408"/>
    </source>
</evidence>
<protein>
    <submittedName>
        <fullName evidence="3">SCY1 protein kinase</fullName>
    </submittedName>
</protein>
<dbReference type="GO" id="GO:0004672">
    <property type="term" value="F:protein kinase activity"/>
    <property type="evidence" value="ECO:0007669"/>
    <property type="project" value="InterPro"/>
</dbReference>
<evidence type="ECO:0000313" key="3">
    <source>
        <dbReference type="EMBL" id="KNC49984.1"/>
    </source>
</evidence>
<keyword evidence="3" id="KW-0418">Kinase</keyword>
<dbReference type="EMBL" id="GL349459">
    <property type="protein sequence ID" value="KNC49984.1"/>
    <property type="molecule type" value="Genomic_DNA"/>
</dbReference>
<name>A0A0L0DCB5_THETB</name>